<accession>A0AAD3HAR3</accession>
<dbReference type="AlphaFoldDB" id="A0AAD3HAR3"/>
<evidence type="ECO:0000256" key="5">
    <source>
        <dbReference type="SAM" id="Phobius"/>
    </source>
</evidence>
<feature type="transmembrane region" description="Helical" evidence="5">
    <location>
        <begin position="324"/>
        <end position="343"/>
    </location>
</feature>
<keyword evidence="5" id="KW-0812">Transmembrane</keyword>
<feature type="domain" description="LNR" evidence="6">
    <location>
        <begin position="398"/>
        <end position="436"/>
    </location>
</feature>
<evidence type="ECO:0000313" key="7">
    <source>
        <dbReference type="EMBL" id="GFH56223.1"/>
    </source>
</evidence>
<dbReference type="SMART" id="SM00004">
    <property type="entry name" value="NL"/>
    <property type="match status" value="7"/>
</dbReference>
<name>A0AAD3HAR3_9STRA</name>
<keyword evidence="5" id="KW-1133">Transmembrane helix</keyword>
<keyword evidence="3" id="KW-0325">Glycoprotein</keyword>
<dbReference type="InterPro" id="IPR000800">
    <property type="entry name" value="Notch_dom"/>
</dbReference>
<dbReference type="Gene3D" id="4.10.470.20">
    <property type="match status" value="2"/>
</dbReference>
<reference evidence="7 8" key="1">
    <citation type="journal article" date="2021" name="Sci. Rep.">
        <title>The genome of the diatom Chaetoceros tenuissimus carries an ancient integrated fragment of an extant virus.</title>
        <authorList>
            <person name="Hongo Y."/>
            <person name="Kimura K."/>
            <person name="Takaki Y."/>
            <person name="Yoshida Y."/>
            <person name="Baba S."/>
            <person name="Kobayashi G."/>
            <person name="Nagasaki K."/>
            <person name="Hano T."/>
            <person name="Tomaru Y."/>
        </authorList>
    </citation>
    <scope>NUCLEOTIDE SEQUENCE [LARGE SCALE GENOMIC DNA]</scope>
    <source>
        <strain evidence="7 8">NIES-3715</strain>
    </source>
</reference>
<evidence type="ECO:0000256" key="2">
    <source>
        <dbReference type="ARBA" id="ARBA00023157"/>
    </source>
</evidence>
<feature type="domain" description="LNR" evidence="6">
    <location>
        <begin position="671"/>
        <end position="710"/>
    </location>
</feature>
<dbReference type="PRINTS" id="PR01452">
    <property type="entry name" value="LNOTCHREPEAT"/>
</dbReference>
<feature type="domain" description="LNR" evidence="6">
    <location>
        <begin position="730"/>
        <end position="765"/>
    </location>
</feature>
<comment type="caution">
    <text evidence="7">The sequence shown here is derived from an EMBL/GenBank/DDBJ whole genome shotgun (WGS) entry which is preliminary data.</text>
</comment>
<dbReference type="Gene3D" id="3.30.300.320">
    <property type="match status" value="3"/>
</dbReference>
<keyword evidence="5" id="KW-0472">Membrane</keyword>
<gene>
    <name evidence="7" type="ORF">CTEN210_12699</name>
</gene>
<evidence type="ECO:0000259" key="6">
    <source>
        <dbReference type="SMART" id="SM00004"/>
    </source>
</evidence>
<keyword evidence="2" id="KW-1015">Disulfide bond</keyword>
<feature type="domain" description="LNR" evidence="6">
    <location>
        <begin position="362"/>
        <end position="396"/>
    </location>
</feature>
<feature type="domain" description="LNR" evidence="6">
    <location>
        <begin position="816"/>
        <end position="848"/>
    </location>
</feature>
<evidence type="ECO:0000256" key="3">
    <source>
        <dbReference type="ARBA" id="ARBA00023180"/>
    </source>
</evidence>
<feature type="transmembrane region" description="Helical" evidence="5">
    <location>
        <begin position="175"/>
        <end position="191"/>
    </location>
</feature>
<keyword evidence="8" id="KW-1185">Reference proteome</keyword>
<evidence type="ECO:0000256" key="4">
    <source>
        <dbReference type="SAM" id="Coils"/>
    </source>
</evidence>
<dbReference type="EMBL" id="BLLK01000051">
    <property type="protein sequence ID" value="GFH56223.1"/>
    <property type="molecule type" value="Genomic_DNA"/>
</dbReference>
<feature type="domain" description="LNR" evidence="6">
    <location>
        <begin position="767"/>
        <end position="804"/>
    </location>
</feature>
<evidence type="ECO:0000256" key="1">
    <source>
        <dbReference type="ARBA" id="ARBA00022737"/>
    </source>
</evidence>
<dbReference type="Pfam" id="PF00066">
    <property type="entry name" value="Notch"/>
    <property type="match status" value="2"/>
</dbReference>
<feature type="transmembrane region" description="Helical" evidence="5">
    <location>
        <begin position="135"/>
        <end position="155"/>
    </location>
</feature>
<evidence type="ECO:0000313" key="8">
    <source>
        <dbReference type="Proteomes" id="UP001054902"/>
    </source>
</evidence>
<protein>
    <recommendedName>
        <fullName evidence="6">LNR domain-containing protein</fullName>
    </recommendedName>
</protein>
<feature type="coiled-coil region" evidence="4">
    <location>
        <begin position="13"/>
        <end position="54"/>
    </location>
</feature>
<keyword evidence="4" id="KW-0175">Coiled coil</keyword>
<sequence>MSSDETRALLMRMEEIEENRTSDQEEILKLSQDRNADKREINSLKQQIAALSNADRFTMRFEKYSKRVHVERHEETISERWNDEDSESGNFEGENFMGQTNIVRIKGKFIEDGIQTLDEDAYTLMMISKNPMSPGYFYGIVSYIIQTLFVAQAIVDELERPFGQSMFNIPAHATIPVRFVQFLALVCSVFIQEDVLSALRIPFTLRYKGTNQWEKTIRATDTTLFTWITRILIPSCLKFSTGGLVLFAAWVVIVQSEEVVELLKDFTALFIITEIDNVMLRVAAHGYFGKHFAMKASEAQGVKMYLSDEKSNKKKNCKLFSSKVFFYNLLMMFMLTGWFIVIYCQRAGVFVRQKYPLCFLDEDFNEKQIDHTKIADGICDGVYNTPECGNDGGDCDEFNTRFPNCEVPFPSLITNGLCDPSPYNSIDCGFDGGDCLSFNKEHLTCKTSLIDPRSELELIEEPWRVGDGHCDRGAYDTSFCHWDGGDCLDLSYEKRRPDCHVNDPLKLGDGKCDGGDYNSLVCGWDEGDCDDWNVLRLNEYKFCDASEPYRIGDGVCDITDDLEYDNLYCLFDGGDCLEIPFEDRFPNCPYASCANSIDLPCLHNYIPLEHHNGVSCNVLECGYQAGQCSIPGYPECRTNPTKLGDNVCKEENQWNNNNSPECNFDFGDCIESKYPNCTVPKLDQGRLGDGFCDPWPFDTFECGFDGGDCINATFGERYPDCEDFTIAGSISDNPELGLEIYVGDGQCHQGTINTIECKFDGGDCVEFNRNYPNCTFTEPSKIGNGFCLLEANTEECKWDGGDCLEYNTLYPNCTEVSGGWAVPTWLGDGYCDLDNNFPECENDGGDCTEENEELWKTYPKCFGVTPSEIGDGKCQELFNTTACGYDGGDCVPSEQN</sequence>
<feature type="domain" description="LNR" evidence="6">
    <location>
        <begin position="863"/>
        <end position="891"/>
    </location>
</feature>
<organism evidence="7 8">
    <name type="scientific">Chaetoceros tenuissimus</name>
    <dbReference type="NCBI Taxonomy" id="426638"/>
    <lineage>
        <taxon>Eukaryota</taxon>
        <taxon>Sar</taxon>
        <taxon>Stramenopiles</taxon>
        <taxon>Ochrophyta</taxon>
        <taxon>Bacillariophyta</taxon>
        <taxon>Coscinodiscophyceae</taxon>
        <taxon>Chaetocerotophycidae</taxon>
        <taxon>Chaetocerotales</taxon>
        <taxon>Chaetocerotaceae</taxon>
        <taxon>Chaetoceros</taxon>
    </lineage>
</organism>
<proteinExistence type="predicted"/>
<dbReference type="Proteomes" id="UP001054902">
    <property type="component" value="Unassembled WGS sequence"/>
</dbReference>
<keyword evidence="1" id="KW-0677">Repeat</keyword>